<dbReference type="AlphaFoldDB" id="A0A075H3P3"/>
<organism evidence="1">
    <name type="scientific">uncultured marine thaumarchaeote KM3_35_C07</name>
    <dbReference type="NCBI Taxonomy" id="1456131"/>
    <lineage>
        <taxon>Archaea</taxon>
        <taxon>Nitrososphaerota</taxon>
        <taxon>environmental samples</taxon>
    </lineage>
</organism>
<proteinExistence type="predicted"/>
<dbReference type="EMBL" id="KF900853">
    <property type="protein sequence ID" value="AIF09132.1"/>
    <property type="molecule type" value="Genomic_DNA"/>
</dbReference>
<accession>A0A075H3P3</accession>
<reference evidence="1" key="1">
    <citation type="journal article" date="2014" name="Genome Biol. Evol.">
        <title>Pangenome evidence for extensive interdomain horizontal transfer affecting lineage core and shell genes in uncultured planktonic thaumarchaeota and euryarchaeota.</title>
        <authorList>
            <person name="Deschamps P."/>
            <person name="Zivanovic Y."/>
            <person name="Moreira D."/>
            <person name="Rodriguez-Valera F."/>
            <person name="Lopez-Garcia P."/>
        </authorList>
    </citation>
    <scope>NUCLEOTIDE SEQUENCE</scope>
</reference>
<sequence length="61" mass="6541">MGFSNMNDMAKELNKMMSGGGFGMAGNTTSIKLDMIEYKKLGLSVGDKVYLDLTKAENSGV</sequence>
<name>A0A075H3P3_9ARCH</name>
<protein>
    <submittedName>
        <fullName evidence="1">Uncharacterized protein</fullName>
    </submittedName>
</protein>
<evidence type="ECO:0000313" key="1">
    <source>
        <dbReference type="EMBL" id="AIF09132.1"/>
    </source>
</evidence>